<reference evidence="10" key="1">
    <citation type="submission" date="2015-01" db="EMBL/GenBank/DDBJ databases">
        <authorList>
            <person name="MANFREDI Pablo"/>
        </authorList>
    </citation>
    <scope>NUCLEOTIDE SEQUENCE [LARGE SCALE GENOMIC DNA]</scope>
    <source>
        <strain evidence="10">Cc11</strain>
    </source>
</reference>
<proteinExistence type="inferred from homology"/>
<feature type="domain" description="TonB-dependent receptor plug" evidence="8">
    <location>
        <begin position="117"/>
        <end position="223"/>
    </location>
</feature>
<keyword evidence="4 7" id="KW-0812">Transmembrane</keyword>
<comment type="subcellular location">
    <subcellularLocation>
        <location evidence="1 7">Cell outer membrane</location>
        <topology evidence="1 7">Multi-pass membrane protein</topology>
    </subcellularLocation>
</comment>
<evidence type="ECO:0000256" key="2">
    <source>
        <dbReference type="ARBA" id="ARBA00022448"/>
    </source>
</evidence>
<dbReference type="InterPro" id="IPR023996">
    <property type="entry name" value="TonB-dep_OMP_SusC/RagA"/>
</dbReference>
<evidence type="ECO:0000256" key="7">
    <source>
        <dbReference type="PROSITE-ProRule" id="PRU01360"/>
    </source>
</evidence>
<dbReference type="InterPro" id="IPR008969">
    <property type="entry name" value="CarboxyPept-like_regulatory"/>
</dbReference>
<dbReference type="NCBIfam" id="TIGR04056">
    <property type="entry name" value="OMP_RagA_SusC"/>
    <property type="match status" value="1"/>
</dbReference>
<dbReference type="AlphaFoldDB" id="A0A0B7IP50"/>
<dbReference type="SUPFAM" id="SSF56935">
    <property type="entry name" value="Porins"/>
    <property type="match status" value="1"/>
</dbReference>
<dbReference type="Gene3D" id="2.60.40.1120">
    <property type="entry name" value="Carboxypeptidase-like, regulatory domain"/>
    <property type="match status" value="1"/>
</dbReference>
<dbReference type="InterPro" id="IPR039426">
    <property type="entry name" value="TonB-dep_rcpt-like"/>
</dbReference>
<dbReference type="GO" id="GO:0009279">
    <property type="term" value="C:cell outer membrane"/>
    <property type="evidence" value="ECO:0007669"/>
    <property type="project" value="UniProtKB-SubCell"/>
</dbReference>
<dbReference type="SUPFAM" id="SSF49464">
    <property type="entry name" value="Carboxypeptidase regulatory domain-like"/>
    <property type="match status" value="1"/>
</dbReference>
<dbReference type="InterPro" id="IPR036942">
    <property type="entry name" value="Beta-barrel_TonB_sf"/>
</dbReference>
<dbReference type="PROSITE" id="PS52016">
    <property type="entry name" value="TONB_DEPENDENT_REC_3"/>
    <property type="match status" value="1"/>
</dbReference>
<dbReference type="InterPro" id="IPR012910">
    <property type="entry name" value="Plug_dom"/>
</dbReference>
<dbReference type="InterPro" id="IPR023997">
    <property type="entry name" value="TonB-dep_OMP_SusC/RagA_CS"/>
</dbReference>
<dbReference type="InterPro" id="IPR037066">
    <property type="entry name" value="Plug_dom_sf"/>
</dbReference>
<dbReference type="Gene3D" id="2.170.130.10">
    <property type="entry name" value="TonB-dependent receptor, plug domain"/>
    <property type="match status" value="1"/>
</dbReference>
<evidence type="ECO:0000313" key="10">
    <source>
        <dbReference type="Proteomes" id="UP000039370"/>
    </source>
</evidence>
<accession>A0A0B7IP50</accession>
<name>A0A0B7IP50_9FLAO</name>
<organism evidence="9 10">
    <name type="scientific">Capnocytophaga canimorsus</name>
    <dbReference type="NCBI Taxonomy" id="28188"/>
    <lineage>
        <taxon>Bacteria</taxon>
        <taxon>Pseudomonadati</taxon>
        <taxon>Bacteroidota</taxon>
        <taxon>Flavobacteriia</taxon>
        <taxon>Flavobacteriales</taxon>
        <taxon>Flavobacteriaceae</taxon>
        <taxon>Capnocytophaga</taxon>
    </lineage>
</organism>
<protein>
    <recommendedName>
        <fullName evidence="8">TonB-dependent receptor plug domain-containing protein</fullName>
    </recommendedName>
</protein>
<dbReference type="FunFam" id="2.170.130.10:FF:000008">
    <property type="entry name" value="SusC/RagA family TonB-linked outer membrane protein"/>
    <property type="match status" value="1"/>
</dbReference>
<evidence type="ECO:0000256" key="5">
    <source>
        <dbReference type="ARBA" id="ARBA00023136"/>
    </source>
</evidence>
<dbReference type="Pfam" id="PF13715">
    <property type="entry name" value="CarbopepD_reg_2"/>
    <property type="match status" value="1"/>
</dbReference>
<keyword evidence="3 7" id="KW-1134">Transmembrane beta strand</keyword>
<dbReference type="Gene3D" id="2.40.170.20">
    <property type="entry name" value="TonB-dependent receptor, beta-barrel domain"/>
    <property type="match status" value="1"/>
</dbReference>
<keyword evidence="6 7" id="KW-0998">Cell outer membrane</keyword>
<evidence type="ECO:0000256" key="4">
    <source>
        <dbReference type="ARBA" id="ARBA00022692"/>
    </source>
</evidence>
<evidence type="ECO:0000256" key="3">
    <source>
        <dbReference type="ARBA" id="ARBA00022452"/>
    </source>
</evidence>
<evidence type="ECO:0000259" key="8">
    <source>
        <dbReference type="Pfam" id="PF07715"/>
    </source>
</evidence>
<evidence type="ECO:0000256" key="1">
    <source>
        <dbReference type="ARBA" id="ARBA00004571"/>
    </source>
</evidence>
<evidence type="ECO:0000256" key="6">
    <source>
        <dbReference type="ARBA" id="ARBA00023237"/>
    </source>
</evidence>
<comment type="similarity">
    <text evidence="7">Belongs to the TonB-dependent receptor family.</text>
</comment>
<dbReference type="NCBIfam" id="TIGR04057">
    <property type="entry name" value="SusC_RagA_signa"/>
    <property type="match status" value="1"/>
</dbReference>
<keyword evidence="5 7" id="KW-0472">Membrane</keyword>
<evidence type="ECO:0000313" key="9">
    <source>
        <dbReference type="EMBL" id="CEN51777.1"/>
    </source>
</evidence>
<dbReference type="EMBL" id="CDOK01000152">
    <property type="protein sequence ID" value="CEN51777.1"/>
    <property type="molecule type" value="Genomic_DNA"/>
</dbReference>
<dbReference type="Proteomes" id="UP000039370">
    <property type="component" value="Unassembled WGS sequence"/>
</dbReference>
<gene>
    <name evidence="9" type="ORF">CCAN11_2350037</name>
</gene>
<keyword evidence="2 7" id="KW-0813">Transport</keyword>
<sequence>MRILKEHFLFYVLFFSLMYSVQAQNFSRVTGTVTDESGIPLPGVSVIQKGTLKGEATDFDGKFSLSDVPQGTIVQFSYIGYKTLEVRVNASVLNVKMQQETQELDEIVVIGYGTQKKGDVTTAITSVSTKDIDQRPVTSAAQAIQGRAAGVQVVQPNGAPGVGLSVRIRGNTSISASNDPLYVVDGVPVQDINNIAPTDIQDMQILKDASSSAIYGSRAANGVVLITTKQGRKNEDAKIAFTSYIGTSEVANKINSLNATQYKALTDDLYGSKNTVPAGLTDVTDWHKETYRTSFTRNYQASISDATEKTYYYLSGGYTRDDGVIRTSFFERYNVRLNLENKTKKWLTLSTNLSYADYSSNGIITGQGSNRAGVVLSVINTPTYGKIWNDTPGKEGQYFEDFYGLKMAHPVENISRNADNQLKNNRFSGSATATLHFTDALKFKSTFAIDRLSSKLNEWTDPSLTSYGRKEHGIAIDNRWNTTQLTFDNLLTFDKVFDRHSLSLLGGTSGTSFKYNQSYMRATHFSGSDIKTLNAANKIDPNATNTNEHEWAMMSYLGRISYNYDGRYLLTANFRADGSSKLAPGKRWGYFPSVSAGWRISQEEFLKDVSWLSDLKLRGGWGQVGNQAGIGSYGYLQLYKITRQNWWTTGNANAMVSLAPSTFSNPDLTWEKTTQSNVGLDLAFFKNRLQFTLDAYLKKTTDLLMNVELPATSPIQHIYRNEGEMENKGIELGVSSRNFTGNFSWNTNFNISFNRNKLTKLELQKIYYYAVTSEATSEKVVRLEEGKPLGQFWGYISQGVNPQTGDIVYADINNDGVITPEDKTHIGDPNPDFTFGLTNDFSFKNFALSIFLQGSYGNDIYNASRIETEGMYNYRNQSTEVLRRWTTPGQQTDIPRAVAGTQNIMTSSRWVEDGSYLRVKQITLSYDVPLDGIKRLGIKKIQPYFTAQNLFTWTTYKGFDPEVNQFSGNNEPVLGIDWGTYPQTKTFIFGLNVEF</sequence>
<dbReference type="Pfam" id="PF07715">
    <property type="entry name" value="Plug"/>
    <property type="match status" value="1"/>
</dbReference>